<comment type="caution">
    <text evidence="2">The sequence shown here is derived from an EMBL/GenBank/DDBJ whole genome shotgun (WGS) entry which is preliminary data.</text>
</comment>
<organism evidence="2 4">
    <name type="scientific">Acanthoscelides obtectus</name>
    <name type="common">Bean weevil</name>
    <name type="synonym">Bruchus obtectus</name>
    <dbReference type="NCBI Taxonomy" id="200917"/>
    <lineage>
        <taxon>Eukaryota</taxon>
        <taxon>Metazoa</taxon>
        <taxon>Ecdysozoa</taxon>
        <taxon>Arthropoda</taxon>
        <taxon>Hexapoda</taxon>
        <taxon>Insecta</taxon>
        <taxon>Pterygota</taxon>
        <taxon>Neoptera</taxon>
        <taxon>Endopterygota</taxon>
        <taxon>Coleoptera</taxon>
        <taxon>Polyphaga</taxon>
        <taxon>Cucujiformia</taxon>
        <taxon>Chrysomeloidea</taxon>
        <taxon>Chrysomelidae</taxon>
        <taxon>Bruchinae</taxon>
        <taxon>Bruchini</taxon>
        <taxon>Acanthoscelides</taxon>
    </lineage>
</organism>
<gene>
    <name evidence="2" type="ORF">ACAOBT_LOCUS2275</name>
    <name evidence="3" type="ORF">ACAOBT_LOCUS37341</name>
</gene>
<accession>A0A9P0JUW3</accession>
<sequence length="167" mass="18032">MDSLFMDQHFLRSSLRLYSATGSDPLDAENNNASSFFSAAMVEKARAQLQMWGRAGAAYNPAELHAFLLNSGHQVYRSTVPLVTPSQLWPQGATSWHPGLMRPQITPPPSSTPSSSGSPSPTSISTSAELRLPKAMFPTALHHRFSPYASISRPSGPSISPPSRSSH</sequence>
<dbReference type="EMBL" id="CAKOFQ010010474">
    <property type="protein sequence ID" value="CAH2019709.1"/>
    <property type="molecule type" value="Genomic_DNA"/>
</dbReference>
<feature type="compositionally biased region" description="Low complexity" evidence="1">
    <location>
        <begin position="112"/>
        <end position="127"/>
    </location>
</feature>
<feature type="region of interest" description="Disordered" evidence="1">
    <location>
        <begin position="93"/>
        <end position="129"/>
    </location>
</feature>
<dbReference type="OrthoDB" id="7442607at2759"/>
<proteinExistence type="predicted"/>
<feature type="region of interest" description="Disordered" evidence="1">
    <location>
        <begin position="147"/>
        <end position="167"/>
    </location>
</feature>
<dbReference type="AlphaFoldDB" id="A0A9P0JUW3"/>
<keyword evidence="4" id="KW-1185">Reference proteome</keyword>
<protein>
    <submittedName>
        <fullName evidence="2">Uncharacterized protein</fullName>
    </submittedName>
</protein>
<dbReference type="Proteomes" id="UP001152888">
    <property type="component" value="Unassembled WGS sequence"/>
</dbReference>
<evidence type="ECO:0000313" key="4">
    <source>
        <dbReference type="Proteomes" id="UP001152888"/>
    </source>
</evidence>
<feature type="compositionally biased region" description="Low complexity" evidence="1">
    <location>
        <begin position="150"/>
        <end position="167"/>
    </location>
</feature>
<evidence type="ECO:0000313" key="3">
    <source>
        <dbReference type="EMBL" id="CAH2019709.1"/>
    </source>
</evidence>
<name>A0A9P0JUW3_ACAOB</name>
<evidence type="ECO:0000313" key="2">
    <source>
        <dbReference type="EMBL" id="CAH1957755.1"/>
    </source>
</evidence>
<reference evidence="2" key="1">
    <citation type="submission" date="2022-03" db="EMBL/GenBank/DDBJ databases">
        <authorList>
            <person name="Sayadi A."/>
        </authorList>
    </citation>
    <scope>NUCLEOTIDE SEQUENCE</scope>
</reference>
<dbReference type="EMBL" id="CAKOFQ010006672">
    <property type="protein sequence ID" value="CAH1957755.1"/>
    <property type="molecule type" value="Genomic_DNA"/>
</dbReference>
<evidence type="ECO:0000256" key="1">
    <source>
        <dbReference type="SAM" id="MobiDB-lite"/>
    </source>
</evidence>